<protein>
    <submittedName>
        <fullName evidence="2">MOB kinase activator-like 2</fullName>
    </submittedName>
</protein>
<organism evidence="2 3">
    <name type="scientific">Mizuhopecten yessoensis</name>
    <name type="common">Japanese scallop</name>
    <name type="synonym">Patinopecten yessoensis</name>
    <dbReference type="NCBI Taxonomy" id="6573"/>
    <lineage>
        <taxon>Eukaryota</taxon>
        <taxon>Metazoa</taxon>
        <taxon>Spiralia</taxon>
        <taxon>Lophotrochozoa</taxon>
        <taxon>Mollusca</taxon>
        <taxon>Bivalvia</taxon>
        <taxon>Autobranchia</taxon>
        <taxon>Pteriomorphia</taxon>
        <taxon>Pectinida</taxon>
        <taxon>Pectinoidea</taxon>
        <taxon>Pectinidae</taxon>
        <taxon>Mizuhopecten</taxon>
    </lineage>
</organism>
<dbReference type="SMART" id="SM01388">
    <property type="entry name" value="Mob1_phocein"/>
    <property type="match status" value="1"/>
</dbReference>
<gene>
    <name evidence="2" type="ORF">KP79_PYT18522</name>
</gene>
<evidence type="ECO:0000313" key="3">
    <source>
        <dbReference type="Proteomes" id="UP000242188"/>
    </source>
</evidence>
<accession>A0A210QUE3</accession>
<keyword evidence="1" id="KW-0479">Metal-binding</keyword>
<keyword evidence="2" id="KW-0418">Kinase</keyword>
<feature type="binding site" evidence="1">
    <location>
        <position position="95"/>
    </location>
    <ligand>
        <name>Zn(2+)</name>
        <dbReference type="ChEBI" id="CHEBI:29105"/>
    </ligand>
</feature>
<evidence type="ECO:0000313" key="2">
    <source>
        <dbReference type="EMBL" id="OWF52355.1"/>
    </source>
</evidence>
<dbReference type="Pfam" id="PF03637">
    <property type="entry name" value="Mob1_phocein"/>
    <property type="match status" value="1"/>
</dbReference>
<dbReference type="Proteomes" id="UP000242188">
    <property type="component" value="Unassembled WGS sequence"/>
</dbReference>
<dbReference type="STRING" id="6573.A0A210QUE3"/>
<dbReference type="GO" id="GO:0016301">
    <property type="term" value="F:kinase activity"/>
    <property type="evidence" value="ECO:0007669"/>
    <property type="project" value="UniProtKB-KW"/>
</dbReference>
<name>A0A210QUE3_MIZYE</name>
<reference evidence="2 3" key="1">
    <citation type="journal article" date="2017" name="Nat. Ecol. Evol.">
        <title>Scallop genome provides insights into evolution of bilaterian karyotype and development.</title>
        <authorList>
            <person name="Wang S."/>
            <person name="Zhang J."/>
            <person name="Jiao W."/>
            <person name="Li J."/>
            <person name="Xun X."/>
            <person name="Sun Y."/>
            <person name="Guo X."/>
            <person name="Huan P."/>
            <person name="Dong B."/>
            <person name="Zhang L."/>
            <person name="Hu X."/>
            <person name="Sun X."/>
            <person name="Wang J."/>
            <person name="Zhao C."/>
            <person name="Wang Y."/>
            <person name="Wang D."/>
            <person name="Huang X."/>
            <person name="Wang R."/>
            <person name="Lv J."/>
            <person name="Li Y."/>
            <person name="Zhang Z."/>
            <person name="Liu B."/>
            <person name="Lu W."/>
            <person name="Hui Y."/>
            <person name="Liang J."/>
            <person name="Zhou Z."/>
            <person name="Hou R."/>
            <person name="Li X."/>
            <person name="Liu Y."/>
            <person name="Li H."/>
            <person name="Ning X."/>
            <person name="Lin Y."/>
            <person name="Zhao L."/>
            <person name="Xing Q."/>
            <person name="Dou J."/>
            <person name="Li Y."/>
            <person name="Mao J."/>
            <person name="Guo H."/>
            <person name="Dou H."/>
            <person name="Li T."/>
            <person name="Mu C."/>
            <person name="Jiang W."/>
            <person name="Fu Q."/>
            <person name="Fu X."/>
            <person name="Miao Y."/>
            <person name="Liu J."/>
            <person name="Yu Q."/>
            <person name="Li R."/>
            <person name="Liao H."/>
            <person name="Li X."/>
            <person name="Kong Y."/>
            <person name="Jiang Z."/>
            <person name="Chourrout D."/>
            <person name="Li R."/>
            <person name="Bao Z."/>
        </authorList>
    </citation>
    <scope>NUCLEOTIDE SEQUENCE [LARGE SCALE GENOMIC DNA]</scope>
    <source>
        <strain evidence="2 3">PY_sf001</strain>
    </source>
</reference>
<dbReference type="AlphaFoldDB" id="A0A210QUE3"/>
<feature type="binding site" evidence="1">
    <location>
        <position position="100"/>
    </location>
    <ligand>
        <name>Zn(2+)</name>
        <dbReference type="ChEBI" id="CHEBI:29105"/>
    </ligand>
</feature>
<keyword evidence="2" id="KW-0808">Transferase</keyword>
<sequence>MLKIGATFKMTTGMLFVINLWKGRRKDKDSPTPPAQEEPRQYLEDSCVRERVTEADFYKLVSLPSCLDYNEWLATHTLSFFNHITLIYGVISEYCTSDGCSSMSAPGNVQFLWYDEKGKKYKYSAPQYVDFITTCMQKEISDESVFPTKYGHPFPNTFETSVKKFHKYLFHIVAHIYHAHYSDVVTLGLHGHLNSLFTHFTVFNIKFDLMEDKETDILQDLMKALIKQLPDPNQNEGTDSNEISRT</sequence>
<proteinExistence type="predicted"/>
<keyword evidence="3" id="KW-1185">Reference proteome</keyword>
<dbReference type="PANTHER" id="PTHR22599">
    <property type="entry name" value="MPS ONE BINDER KINASE ACTIVATOR-LIKE MOB"/>
    <property type="match status" value="1"/>
</dbReference>
<dbReference type="SUPFAM" id="SSF101152">
    <property type="entry name" value="Mob1/phocein"/>
    <property type="match status" value="1"/>
</dbReference>
<dbReference type="OrthoDB" id="8170117at2759"/>
<dbReference type="InterPro" id="IPR005301">
    <property type="entry name" value="MOB_kinase_act_fam"/>
</dbReference>
<feature type="binding site" evidence="1">
    <location>
        <position position="180"/>
    </location>
    <ligand>
        <name>Zn(2+)</name>
        <dbReference type="ChEBI" id="CHEBI:29105"/>
    </ligand>
</feature>
<evidence type="ECO:0000256" key="1">
    <source>
        <dbReference type="PIRSR" id="PIRSR605301-1"/>
    </source>
</evidence>
<keyword evidence="1" id="KW-0862">Zinc</keyword>
<dbReference type="InterPro" id="IPR036703">
    <property type="entry name" value="MOB_kinase_act_sf"/>
</dbReference>
<comment type="caution">
    <text evidence="2">The sequence shown here is derived from an EMBL/GenBank/DDBJ whole genome shotgun (WGS) entry which is preliminary data.</text>
</comment>
<dbReference type="EMBL" id="NEDP02001812">
    <property type="protein sequence ID" value="OWF52355.1"/>
    <property type="molecule type" value="Genomic_DNA"/>
</dbReference>
<feature type="binding site" evidence="1">
    <location>
        <position position="175"/>
    </location>
    <ligand>
        <name>Zn(2+)</name>
        <dbReference type="ChEBI" id="CHEBI:29105"/>
    </ligand>
</feature>
<dbReference type="Gene3D" id="1.20.140.30">
    <property type="entry name" value="MOB kinase activator"/>
    <property type="match status" value="1"/>
</dbReference>